<evidence type="ECO:0000256" key="1">
    <source>
        <dbReference type="ARBA" id="ARBA00007812"/>
    </source>
</evidence>
<dbReference type="Gene3D" id="3.40.50.1220">
    <property type="entry name" value="TPP-binding domain"/>
    <property type="match status" value="1"/>
</dbReference>
<protein>
    <submittedName>
        <fullName evidence="8">3D-(3,5/4)-trihydroxycyclohexane-1,2-dione acylhydrolase (Decyclizing)</fullName>
        <ecNumber evidence="8">3.7.1.22</ecNumber>
    </submittedName>
</protein>
<evidence type="ECO:0000256" key="4">
    <source>
        <dbReference type="RuleBase" id="RU362132"/>
    </source>
</evidence>
<dbReference type="AlphaFoldDB" id="A0A921GXP4"/>
<dbReference type="InterPro" id="IPR030817">
    <property type="entry name" value="Myo_inos_IolD"/>
</dbReference>
<dbReference type="Pfam" id="PF00205">
    <property type="entry name" value="TPP_enzyme_M"/>
    <property type="match status" value="1"/>
</dbReference>
<keyword evidence="2" id="KW-0474">Menaquinone biosynthesis</keyword>
<dbReference type="GO" id="GO:0030976">
    <property type="term" value="F:thiamine pyrophosphate binding"/>
    <property type="evidence" value="ECO:0007669"/>
    <property type="project" value="InterPro"/>
</dbReference>
<comment type="similarity">
    <text evidence="1 4">Belongs to the TPP enzyme family.</text>
</comment>
<dbReference type="Pfam" id="PF02775">
    <property type="entry name" value="TPP_enzyme_C"/>
    <property type="match status" value="1"/>
</dbReference>
<dbReference type="InterPro" id="IPR012001">
    <property type="entry name" value="Thiamin_PyroP_enz_TPP-bd_dom"/>
</dbReference>
<dbReference type="NCBIfam" id="TIGR04377">
    <property type="entry name" value="myo_inos_iolD"/>
    <property type="match status" value="1"/>
</dbReference>
<evidence type="ECO:0000256" key="3">
    <source>
        <dbReference type="ARBA" id="ARBA00023052"/>
    </source>
</evidence>
<dbReference type="InterPro" id="IPR045229">
    <property type="entry name" value="TPP_enz"/>
</dbReference>
<feature type="domain" description="Thiamine pyrophosphate enzyme TPP-binding" evidence="6">
    <location>
        <begin position="440"/>
        <end position="592"/>
    </location>
</feature>
<dbReference type="EMBL" id="DYVT01000028">
    <property type="protein sequence ID" value="HJF67153.1"/>
    <property type="molecule type" value="Genomic_DNA"/>
</dbReference>
<dbReference type="GO" id="GO:0019310">
    <property type="term" value="P:inositol catabolic process"/>
    <property type="evidence" value="ECO:0007669"/>
    <property type="project" value="InterPro"/>
</dbReference>
<dbReference type="InterPro" id="IPR029061">
    <property type="entry name" value="THDP-binding"/>
</dbReference>
<dbReference type="PANTHER" id="PTHR18968">
    <property type="entry name" value="THIAMINE PYROPHOSPHATE ENZYMES"/>
    <property type="match status" value="1"/>
</dbReference>
<dbReference type="GO" id="GO:0005948">
    <property type="term" value="C:acetolactate synthase complex"/>
    <property type="evidence" value="ECO:0007669"/>
    <property type="project" value="TreeGrafter"/>
</dbReference>
<dbReference type="CDD" id="cd07035">
    <property type="entry name" value="TPP_PYR_POX_like"/>
    <property type="match status" value="1"/>
</dbReference>
<dbReference type="GO" id="GO:0009099">
    <property type="term" value="P:L-valine biosynthetic process"/>
    <property type="evidence" value="ECO:0007669"/>
    <property type="project" value="TreeGrafter"/>
</dbReference>
<dbReference type="GO" id="GO:0003984">
    <property type="term" value="F:acetolactate synthase activity"/>
    <property type="evidence" value="ECO:0007669"/>
    <property type="project" value="TreeGrafter"/>
</dbReference>
<evidence type="ECO:0000259" key="7">
    <source>
        <dbReference type="Pfam" id="PF02776"/>
    </source>
</evidence>
<evidence type="ECO:0000313" key="9">
    <source>
        <dbReference type="Proteomes" id="UP000706163"/>
    </source>
</evidence>
<dbReference type="InterPro" id="IPR011766">
    <property type="entry name" value="TPP_enzyme_TPP-bd"/>
</dbReference>
<dbReference type="RefSeq" id="WP_278674508.1">
    <property type="nucleotide sequence ID" value="NZ_DYVT01000028.1"/>
</dbReference>
<keyword evidence="8" id="KW-0378">Hydrolase</keyword>
<evidence type="ECO:0000259" key="5">
    <source>
        <dbReference type="Pfam" id="PF00205"/>
    </source>
</evidence>
<dbReference type="InterPro" id="IPR029035">
    <property type="entry name" value="DHS-like_NAD/FAD-binding_dom"/>
</dbReference>
<proteinExistence type="inferred from homology"/>
<dbReference type="GO" id="GO:0102481">
    <property type="term" value="F:3D-(3,5/4)-trihydroxycyclohexane-1,2-dione hydrolase activity"/>
    <property type="evidence" value="ECO:0007669"/>
    <property type="project" value="UniProtKB-EC"/>
</dbReference>
<evidence type="ECO:0000259" key="6">
    <source>
        <dbReference type="Pfam" id="PF02775"/>
    </source>
</evidence>
<dbReference type="GO" id="GO:0000287">
    <property type="term" value="F:magnesium ion binding"/>
    <property type="evidence" value="ECO:0007669"/>
    <property type="project" value="InterPro"/>
</dbReference>
<feature type="domain" description="Thiamine pyrophosphate enzyme N-terminal TPP-binding" evidence="7">
    <location>
        <begin position="42"/>
        <end position="136"/>
    </location>
</feature>
<reference evidence="8" key="2">
    <citation type="submission" date="2021-09" db="EMBL/GenBank/DDBJ databases">
        <authorList>
            <person name="Gilroy R."/>
        </authorList>
    </citation>
    <scope>NUCLEOTIDE SEQUENCE</scope>
    <source>
        <strain evidence="8">CHK149-3286</strain>
    </source>
</reference>
<dbReference type="SUPFAM" id="SSF52467">
    <property type="entry name" value="DHS-like NAD/FAD-binding domain"/>
    <property type="match status" value="1"/>
</dbReference>
<organism evidence="8 9">
    <name type="scientific">Staphylococcus kloosii</name>
    <dbReference type="NCBI Taxonomy" id="29384"/>
    <lineage>
        <taxon>Bacteria</taxon>
        <taxon>Bacillati</taxon>
        <taxon>Bacillota</taxon>
        <taxon>Bacilli</taxon>
        <taxon>Bacillales</taxon>
        <taxon>Staphylococcaceae</taxon>
        <taxon>Staphylococcus</taxon>
    </lineage>
</organism>
<accession>A0A921GXP4</accession>
<dbReference type="EC" id="3.7.1.22" evidence="8"/>
<gene>
    <name evidence="8" type="primary">iolD</name>
    <name evidence="8" type="ORF">K8V85_02475</name>
</gene>
<dbReference type="Proteomes" id="UP000706163">
    <property type="component" value="Unassembled WGS sequence"/>
</dbReference>
<evidence type="ECO:0000313" key="8">
    <source>
        <dbReference type="EMBL" id="HJF67153.1"/>
    </source>
</evidence>
<reference evidence="8" key="1">
    <citation type="journal article" date="2021" name="PeerJ">
        <title>Extensive microbial diversity within the chicken gut microbiome revealed by metagenomics and culture.</title>
        <authorList>
            <person name="Gilroy R."/>
            <person name="Ravi A."/>
            <person name="Getino M."/>
            <person name="Pursley I."/>
            <person name="Horton D.L."/>
            <person name="Alikhan N.F."/>
            <person name="Baker D."/>
            <person name="Gharbi K."/>
            <person name="Hall N."/>
            <person name="Watson M."/>
            <person name="Adriaenssens E.M."/>
            <person name="Foster-Nyarko E."/>
            <person name="Jarju S."/>
            <person name="Secka A."/>
            <person name="Antonio M."/>
            <person name="Oren A."/>
            <person name="Chaudhuri R.R."/>
            <person name="La Ragione R."/>
            <person name="Hildebrand F."/>
            <person name="Pallen M.J."/>
        </authorList>
    </citation>
    <scope>NUCLEOTIDE SEQUENCE</scope>
    <source>
        <strain evidence="8">CHK149-3286</strain>
    </source>
</reference>
<dbReference type="GO" id="GO:0050660">
    <property type="term" value="F:flavin adenine dinucleotide binding"/>
    <property type="evidence" value="ECO:0007669"/>
    <property type="project" value="TreeGrafter"/>
</dbReference>
<evidence type="ECO:0000256" key="2">
    <source>
        <dbReference type="ARBA" id="ARBA00022428"/>
    </source>
</evidence>
<dbReference type="GO" id="GO:0009234">
    <property type="term" value="P:menaquinone biosynthetic process"/>
    <property type="evidence" value="ECO:0007669"/>
    <property type="project" value="UniProtKB-KW"/>
</dbReference>
<dbReference type="SUPFAM" id="SSF52518">
    <property type="entry name" value="Thiamin diphosphate-binding fold (THDP-binding)"/>
    <property type="match status" value="2"/>
</dbReference>
<name>A0A921GXP4_9STAP</name>
<dbReference type="GO" id="GO:0009097">
    <property type="term" value="P:isoleucine biosynthetic process"/>
    <property type="evidence" value="ECO:0007669"/>
    <property type="project" value="TreeGrafter"/>
</dbReference>
<sequence>MTDTIRITTGEAIIKFLKQQYIVIDGKEQRFVDGIMNIFGHGNVLGLGEAMSKYQDDFKILQGKNEQGMTHVAISYSKQNLRQKIYAVTSSVGPGSANLVTAAGTALANHIPVLLLPGDTFATRQPDPVLQQIEQQQSIGITTNDALKPVSRYFDRITRPEQIMSALIRAFEVMTNPATAGPATIALSQDVQGESYDFPKEFFEKRLHYVDRVTPPTRAIDEAIDIIKNSKNPLVIVGGGAKYSEAQNELKEFLKNTGIPMVETQAGKSTILSTESYNLGGLGVTGNSVANEYAKIADVIIGVGTRYSDFTTSSKTAFEFKSTKFINLNVNRVDAYKMDALQVIGDARESISILNKALASVRFEFSDKLKNLQQEWHAERLRLEKIDSESENYTPEIAEHFDAEHLDKYRQSLSTSLPKTNALIEINNLIDDDAIVVAAAGSLPGDLERLWQSTGFNTYNMEYGYSTMGYEIAGALGAKIAEQNKEVYALVGDGSFLMLHTELLTALQYNYKINILLFDNSGYGCINNLQMGNGSDSFCTELLDNEGNVMNIDYAKVAEGYGANTFKVKSAEDLKNALSAAKNSKQSTLIDIKVLPKTMTGDYSSFWHVGVSQDSDKNSVNKARESIDQHLLNAKRY</sequence>
<feature type="domain" description="Thiamine pyrophosphate enzyme central" evidence="5">
    <location>
        <begin position="220"/>
        <end position="352"/>
    </location>
</feature>
<comment type="caution">
    <text evidence="8">The sequence shown here is derived from an EMBL/GenBank/DDBJ whole genome shotgun (WGS) entry which is preliminary data.</text>
</comment>
<dbReference type="Pfam" id="PF02776">
    <property type="entry name" value="TPP_enzyme_N"/>
    <property type="match status" value="1"/>
</dbReference>
<dbReference type="PANTHER" id="PTHR18968:SF9">
    <property type="entry name" value="3D-(3,5_4)-TRIHYDROXYCYCLOHEXANE-1,2-DIONE HYDROLASE"/>
    <property type="match status" value="1"/>
</dbReference>
<dbReference type="Gene3D" id="3.40.50.970">
    <property type="match status" value="2"/>
</dbReference>
<keyword evidence="3 4" id="KW-0786">Thiamine pyrophosphate</keyword>
<dbReference type="InterPro" id="IPR012000">
    <property type="entry name" value="Thiamin_PyroP_enz_cen_dom"/>
</dbReference>